<comment type="caution">
    <text evidence="8">The sequence shown here is derived from an EMBL/GenBank/DDBJ whole genome shotgun (WGS) entry which is preliminary data.</text>
</comment>
<reference evidence="8 9" key="1">
    <citation type="submission" date="2018-06" db="EMBL/GenBank/DDBJ databases">
        <title>Genomic Encyclopedia of Type Strains, Phase IV (KMG-IV): sequencing the most valuable type-strain genomes for metagenomic binning, comparative biology and taxonomic classification.</title>
        <authorList>
            <person name="Goeker M."/>
        </authorList>
    </citation>
    <scope>NUCLEOTIDE SEQUENCE [LARGE SCALE GENOMIC DNA]</scope>
    <source>
        <strain evidence="8 9">DSM 24032</strain>
    </source>
</reference>
<dbReference type="GO" id="GO:0005886">
    <property type="term" value="C:plasma membrane"/>
    <property type="evidence" value="ECO:0007669"/>
    <property type="project" value="UniProtKB-SubCell"/>
</dbReference>
<feature type="transmembrane region" description="Helical" evidence="7">
    <location>
        <begin position="393"/>
        <end position="414"/>
    </location>
</feature>
<proteinExistence type="inferred from homology"/>
<feature type="transmembrane region" description="Helical" evidence="7">
    <location>
        <begin position="371"/>
        <end position="387"/>
    </location>
</feature>
<evidence type="ECO:0000256" key="1">
    <source>
        <dbReference type="ARBA" id="ARBA00004651"/>
    </source>
</evidence>
<keyword evidence="6 7" id="KW-0472">Membrane</keyword>
<dbReference type="Proteomes" id="UP000253083">
    <property type="component" value="Unassembled WGS sequence"/>
</dbReference>
<dbReference type="RefSeq" id="WP_113954193.1">
    <property type="nucleotide sequence ID" value="NZ_QNRT01000002.1"/>
</dbReference>
<keyword evidence="9" id="KW-1185">Reference proteome</keyword>
<dbReference type="EMBL" id="QNRT01000002">
    <property type="protein sequence ID" value="RBP51423.1"/>
    <property type="molecule type" value="Genomic_DNA"/>
</dbReference>
<dbReference type="Pfam" id="PF13440">
    <property type="entry name" value="Polysacc_synt_3"/>
    <property type="match status" value="1"/>
</dbReference>
<evidence type="ECO:0000313" key="8">
    <source>
        <dbReference type="EMBL" id="RBP51423.1"/>
    </source>
</evidence>
<organism evidence="8 9">
    <name type="scientific">Arenicella xantha</name>
    <dbReference type="NCBI Taxonomy" id="644221"/>
    <lineage>
        <taxon>Bacteria</taxon>
        <taxon>Pseudomonadati</taxon>
        <taxon>Pseudomonadota</taxon>
        <taxon>Gammaproteobacteria</taxon>
        <taxon>Arenicellales</taxon>
        <taxon>Arenicellaceae</taxon>
        <taxon>Arenicella</taxon>
    </lineage>
</organism>
<feature type="transmembrane region" description="Helical" evidence="7">
    <location>
        <begin position="130"/>
        <end position="150"/>
    </location>
</feature>
<comment type="similarity">
    <text evidence="2">Belongs to the polysaccharide synthase family.</text>
</comment>
<evidence type="ECO:0000256" key="4">
    <source>
        <dbReference type="ARBA" id="ARBA00022692"/>
    </source>
</evidence>
<keyword evidence="3" id="KW-1003">Cell membrane</keyword>
<dbReference type="FunCoup" id="A0A395JKV3">
    <property type="interactions" value="109"/>
</dbReference>
<accession>A0A395JKV3</accession>
<evidence type="ECO:0000256" key="2">
    <source>
        <dbReference type="ARBA" id="ARBA00007430"/>
    </source>
</evidence>
<sequence>MKLRSILTALRSRFNAAENQFLRNLGWLGVSEMFVRVTRLVTAVVLARLMDPVVFGVAALVLTVNELIRVFNRNGIGAKIVQCHADELDSITNTAYRLNFVFCVSLFIVQCLLAYPLAQFYELPELVPMLQVLSLTYLLMPFGMVQAALVQRAQRMKVAALIDGGQVGIDNVMTACLALMGLGPWAIILPKFLTSPIWVLGYRRALKWSPTGRFFRLDQWRDVLQFGRYYLTIEILKTARLNLDNMIIGRVLGLEALGIYYFARNAGLGFSLTLINAINSALYPNLCEVKHDISALKSRFLRNMRQIALIVFPLITLQAGLAFIYVPIVFGEQWVDAVPILTLLCLSALPRPLAESGSALAMATDRIRLDYYWNALFTTMFIVAVWLTSSSGLLVIAATIFGLYLVTHPLYLWYVWRHVFSSPSTPADSVSNQSTVGAINEFR</sequence>
<feature type="transmembrane region" description="Helical" evidence="7">
    <location>
        <begin position="40"/>
        <end position="64"/>
    </location>
</feature>
<feature type="transmembrane region" description="Helical" evidence="7">
    <location>
        <begin position="247"/>
        <end position="263"/>
    </location>
</feature>
<comment type="subcellular location">
    <subcellularLocation>
        <location evidence="1">Cell membrane</location>
        <topology evidence="1">Multi-pass membrane protein</topology>
    </subcellularLocation>
</comment>
<dbReference type="PANTHER" id="PTHR30250">
    <property type="entry name" value="PST FAMILY PREDICTED COLANIC ACID TRANSPORTER"/>
    <property type="match status" value="1"/>
</dbReference>
<gene>
    <name evidence="8" type="ORF">DFR28_102850</name>
</gene>
<dbReference type="PANTHER" id="PTHR30250:SF10">
    <property type="entry name" value="LIPOPOLYSACCHARIDE BIOSYNTHESIS PROTEIN WZXC"/>
    <property type="match status" value="1"/>
</dbReference>
<dbReference type="OrthoDB" id="9770347at2"/>
<dbReference type="InParanoid" id="A0A395JKV3"/>
<evidence type="ECO:0000313" key="9">
    <source>
        <dbReference type="Proteomes" id="UP000253083"/>
    </source>
</evidence>
<dbReference type="CDD" id="cd13127">
    <property type="entry name" value="MATE_tuaB_like"/>
    <property type="match status" value="1"/>
</dbReference>
<protein>
    <submittedName>
        <fullName evidence="8">PST family polysaccharide transporter</fullName>
    </submittedName>
</protein>
<evidence type="ECO:0000256" key="6">
    <source>
        <dbReference type="ARBA" id="ARBA00023136"/>
    </source>
</evidence>
<feature type="transmembrane region" description="Helical" evidence="7">
    <location>
        <begin position="307"/>
        <end position="328"/>
    </location>
</feature>
<feature type="transmembrane region" description="Helical" evidence="7">
    <location>
        <begin position="334"/>
        <end position="350"/>
    </location>
</feature>
<dbReference type="InterPro" id="IPR050833">
    <property type="entry name" value="Poly_Biosynth_Transport"/>
</dbReference>
<evidence type="ECO:0000256" key="3">
    <source>
        <dbReference type="ARBA" id="ARBA00022475"/>
    </source>
</evidence>
<keyword evidence="5 7" id="KW-1133">Transmembrane helix</keyword>
<keyword evidence="4 7" id="KW-0812">Transmembrane</keyword>
<evidence type="ECO:0000256" key="5">
    <source>
        <dbReference type="ARBA" id="ARBA00022989"/>
    </source>
</evidence>
<name>A0A395JKV3_9GAMM</name>
<feature type="transmembrane region" description="Helical" evidence="7">
    <location>
        <begin position="98"/>
        <end position="118"/>
    </location>
</feature>
<evidence type="ECO:0000256" key="7">
    <source>
        <dbReference type="SAM" id="Phobius"/>
    </source>
</evidence>
<dbReference type="AlphaFoldDB" id="A0A395JKV3"/>